<sequence length="130" mass="13642">NQAVRDAVHNAKAAVRFVRKNAERFGVDAAHIAVWGESAGAIVAASMNSVSTEGASGTPGVSSQVAAALGLSGTIWPFLVAMPGNDAEEVTPWFNVFGTKDSILFPFLAVMTHTFLLARGLSAAENRLVW</sequence>
<evidence type="ECO:0000259" key="1">
    <source>
        <dbReference type="Pfam" id="PF20434"/>
    </source>
</evidence>
<proteinExistence type="predicted"/>
<feature type="domain" description="BD-FAE-like" evidence="1">
    <location>
        <begin position="6"/>
        <end position="51"/>
    </location>
</feature>
<feature type="non-terminal residue" evidence="2">
    <location>
        <position position="130"/>
    </location>
</feature>
<dbReference type="Pfam" id="PF20434">
    <property type="entry name" value="BD-FAE"/>
    <property type="match status" value="1"/>
</dbReference>
<name>A0A812RAN4_9DINO</name>
<comment type="caution">
    <text evidence="2">The sequence shown here is derived from an EMBL/GenBank/DDBJ whole genome shotgun (WGS) entry which is preliminary data.</text>
</comment>
<keyword evidence="3" id="KW-1185">Reference proteome</keyword>
<protein>
    <submittedName>
        <fullName evidence="2">CorA protein</fullName>
    </submittedName>
</protein>
<gene>
    <name evidence="2" type="primary">corA</name>
    <name evidence="2" type="ORF">SNEC2469_LOCUS11776</name>
</gene>
<reference evidence="2" key="1">
    <citation type="submission" date="2021-02" db="EMBL/GenBank/DDBJ databases">
        <authorList>
            <person name="Dougan E. K."/>
            <person name="Rhodes N."/>
            <person name="Thang M."/>
            <person name="Chan C."/>
        </authorList>
    </citation>
    <scope>NUCLEOTIDE SEQUENCE</scope>
</reference>
<dbReference type="Proteomes" id="UP000601435">
    <property type="component" value="Unassembled WGS sequence"/>
</dbReference>
<organism evidence="2 3">
    <name type="scientific">Symbiodinium necroappetens</name>
    <dbReference type="NCBI Taxonomy" id="1628268"/>
    <lineage>
        <taxon>Eukaryota</taxon>
        <taxon>Sar</taxon>
        <taxon>Alveolata</taxon>
        <taxon>Dinophyceae</taxon>
        <taxon>Suessiales</taxon>
        <taxon>Symbiodiniaceae</taxon>
        <taxon>Symbiodinium</taxon>
    </lineage>
</organism>
<dbReference type="AlphaFoldDB" id="A0A812RAN4"/>
<feature type="non-terminal residue" evidence="2">
    <location>
        <position position="1"/>
    </location>
</feature>
<dbReference type="InterPro" id="IPR049492">
    <property type="entry name" value="BD-FAE-like_dom"/>
</dbReference>
<dbReference type="Gene3D" id="3.40.50.1820">
    <property type="entry name" value="alpha/beta hydrolase"/>
    <property type="match status" value="1"/>
</dbReference>
<accession>A0A812RAN4</accession>
<evidence type="ECO:0000313" key="3">
    <source>
        <dbReference type="Proteomes" id="UP000601435"/>
    </source>
</evidence>
<dbReference type="OrthoDB" id="418374at2759"/>
<dbReference type="EMBL" id="CAJNJA010018694">
    <property type="protein sequence ID" value="CAE7429123.1"/>
    <property type="molecule type" value="Genomic_DNA"/>
</dbReference>
<dbReference type="SUPFAM" id="SSF53474">
    <property type="entry name" value="alpha/beta-Hydrolases"/>
    <property type="match status" value="1"/>
</dbReference>
<dbReference type="InterPro" id="IPR029058">
    <property type="entry name" value="AB_hydrolase_fold"/>
</dbReference>
<evidence type="ECO:0000313" key="2">
    <source>
        <dbReference type="EMBL" id="CAE7429123.1"/>
    </source>
</evidence>